<reference evidence="3 4" key="1">
    <citation type="submission" date="2023-06" db="EMBL/GenBank/DDBJ databases">
        <title>Whole genome sequence of Oscillatoria calcuttensis NRMC-F 0142.</title>
        <authorList>
            <person name="Shakena Fathima T."/>
            <person name="Muralitharan G."/>
            <person name="Thajuddin N."/>
        </authorList>
    </citation>
    <scope>NUCLEOTIDE SEQUENCE [LARGE SCALE GENOMIC DNA]</scope>
    <source>
        <strain evidence="3 4">NRMC-F 0142</strain>
    </source>
</reference>
<name>A0ABT7LYK2_9CYAN</name>
<feature type="transmembrane region" description="Helical" evidence="2">
    <location>
        <begin position="241"/>
        <end position="259"/>
    </location>
</feature>
<dbReference type="EMBL" id="JASVEJ010000024">
    <property type="protein sequence ID" value="MDL5057079.1"/>
    <property type="molecule type" value="Genomic_DNA"/>
</dbReference>
<dbReference type="RefSeq" id="WP_283359936.1">
    <property type="nucleotide sequence ID" value="NZ_JASVEJ010000024.1"/>
</dbReference>
<feature type="transmembrane region" description="Helical" evidence="2">
    <location>
        <begin position="90"/>
        <end position="109"/>
    </location>
</feature>
<evidence type="ECO:0000256" key="2">
    <source>
        <dbReference type="SAM" id="Phobius"/>
    </source>
</evidence>
<evidence type="ECO:0000256" key="1">
    <source>
        <dbReference type="SAM" id="Coils"/>
    </source>
</evidence>
<proteinExistence type="predicted"/>
<keyword evidence="1" id="KW-0175">Coiled coil</keyword>
<keyword evidence="4" id="KW-1185">Reference proteome</keyword>
<dbReference type="NCBIfam" id="NF038305">
    <property type="entry name" value="HpsJ_fam"/>
    <property type="match status" value="1"/>
</dbReference>
<accession>A0ABT7LYK2</accession>
<comment type="caution">
    <text evidence="3">The sequence shown here is derived from an EMBL/GenBank/DDBJ whole genome shotgun (WGS) entry which is preliminary data.</text>
</comment>
<organism evidence="3 4">
    <name type="scientific">Geitlerinema calcuttense NRMC-F 0142</name>
    <dbReference type="NCBI Taxonomy" id="2922238"/>
    <lineage>
        <taxon>Bacteria</taxon>
        <taxon>Bacillati</taxon>
        <taxon>Cyanobacteriota</taxon>
        <taxon>Cyanophyceae</taxon>
        <taxon>Geitlerinematales</taxon>
        <taxon>Geitlerinemataceae</taxon>
        <taxon>Geitlerinema</taxon>
    </lineage>
</organism>
<evidence type="ECO:0000313" key="3">
    <source>
        <dbReference type="EMBL" id="MDL5057079.1"/>
    </source>
</evidence>
<sequence length="276" mass="30183">MKATNSGTISNLAARALQLVGIVMIASFLLDALTLLFPPNLTNVQWRLSFTSQLIDRGVIPLVGTALLLAGLWLSSDPADSSSTSSGQSFLRGVSLVLAWILGVTYLIVTPLHTIDTIRDRNLALTRIEQEATRAETQLQAEIGRPEFQAELERQESQFKTQVNELLRNDEQLNQLLSSGQVAPEQANLLQEFRSNPAALDQFVTQQTQALPERALARIRTGRREAEEQAQIRTVKSISRGLSSLLLAVGFVGIGWTGISGGMGGRPRTGRRKSRP</sequence>
<keyword evidence="2" id="KW-1133">Transmembrane helix</keyword>
<gene>
    <name evidence="3" type="ORF">QQ055_06320</name>
</gene>
<feature type="coiled-coil region" evidence="1">
    <location>
        <begin position="125"/>
        <end position="169"/>
    </location>
</feature>
<keyword evidence="2" id="KW-0472">Membrane</keyword>
<evidence type="ECO:0000313" key="4">
    <source>
        <dbReference type="Proteomes" id="UP001230986"/>
    </source>
</evidence>
<feature type="transmembrane region" description="Helical" evidence="2">
    <location>
        <begin position="12"/>
        <end position="37"/>
    </location>
</feature>
<keyword evidence="2" id="KW-0812">Transmembrane</keyword>
<dbReference type="InterPro" id="IPR047709">
    <property type="entry name" value="HpsJ-like"/>
</dbReference>
<feature type="transmembrane region" description="Helical" evidence="2">
    <location>
        <begin position="58"/>
        <end position="75"/>
    </location>
</feature>
<dbReference type="Proteomes" id="UP001230986">
    <property type="component" value="Unassembled WGS sequence"/>
</dbReference>
<protein>
    <submittedName>
        <fullName evidence="3">HpsJ family protein</fullName>
    </submittedName>
</protein>